<reference evidence="2 3" key="1">
    <citation type="journal article" date="2018" name="MBio">
        <title>Comparative Genomics Reveals the Core Gene Toolbox for the Fungus-Insect Symbiosis.</title>
        <authorList>
            <person name="Wang Y."/>
            <person name="Stata M."/>
            <person name="Wang W."/>
            <person name="Stajich J.E."/>
            <person name="White M.M."/>
            <person name="Moncalvo J.M."/>
        </authorList>
    </citation>
    <scope>NUCLEOTIDE SEQUENCE [LARGE SCALE GENOMIC DNA]</scope>
    <source>
        <strain evidence="2 3">SC-DP-2</strain>
    </source>
</reference>
<accession>A0A2T9Z9U4</accession>
<feature type="compositionally biased region" description="Polar residues" evidence="1">
    <location>
        <begin position="348"/>
        <end position="358"/>
    </location>
</feature>
<feature type="compositionally biased region" description="Polar residues" evidence="1">
    <location>
        <begin position="164"/>
        <end position="188"/>
    </location>
</feature>
<keyword evidence="3" id="KW-1185">Reference proteome</keyword>
<feature type="region of interest" description="Disordered" evidence="1">
    <location>
        <begin position="477"/>
        <end position="528"/>
    </location>
</feature>
<dbReference type="Proteomes" id="UP000245609">
    <property type="component" value="Unassembled WGS sequence"/>
</dbReference>
<name>A0A2T9Z9U4_9FUNG</name>
<feature type="region of interest" description="Disordered" evidence="1">
    <location>
        <begin position="888"/>
        <end position="928"/>
    </location>
</feature>
<gene>
    <name evidence="2" type="ORF">BB560_004251</name>
</gene>
<evidence type="ECO:0000256" key="1">
    <source>
        <dbReference type="SAM" id="MobiDB-lite"/>
    </source>
</evidence>
<dbReference type="EMBL" id="MBFS01001176">
    <property type="protein sequence ID" value="PVV01332.1"/>
    <property type="molecule type" value="Genomic_DNA"/>
</dbReference>
<protein>
    <submittedName>
        <fullName evidence="2">Uncharacterized protein</fullName>
    </submittedName>
</protein>
<comment type="caution">
    <text evidence="2">The sequence shown here is derived from an EMBL/GenBank/DDBJ whole genome shotgun (WGS) entry which is preliminary data.</text>
</comment>
<sequence>MNFFVHVLKQGILPLEKLPEWATESVSSVQTYDMYSKTSQFERANTEKLHHSSLSRASYTPRYLNNQQIDDEINAIINDSQNLNSTTPDEQNINSTSSEFNLESRFLRLFESNNIPVSLNSEPSNSQNPSTLSTIDKFQKLMGSKIVSGSASNENKLSDRSETSKAPITSTQANNEDTSTVTQQSEVSGQKQILSKLMGLLNNVHVSDQMEKSKTEQVPQTSDLSKSSEKEKSSFSSSENYSFQGAIPTSVFFKNFKGKPKDIINLASSAVPTQILPTTAYLESQKPTANGNLDITNEQTVESLSPLFGTDETRPVVSDAIQETAPGINLVYSKPATNTKARNGRDSAASSKTTADKNINSEKSRHASRAHKSQGKDTQGSNFSDLSNADSTPTFSKTKGKDTYKPNDDFASLTSENTLETLEIKQGNGLTLLQDQSIVSKSVSEKDDSVHVKTSVTMGSFKNLGITVIPSRPLYKTQGSLESRSSVEPETENKDGIYSENQNESSIKNPENAETQTENRTSEPNQNIQIQEGNILSNAENTQPNFEQNFNAMSQFMIPGSGPNHLFAQNGMLFFLGPNGIPYPAPFPPDQLGFINPQMNPEQHPDFQVPQFSSFTPAQNPGFIPAEQGYDLSGAPHIYLQNMPVAIGTQSQLSSKDNQISDENKQDTNLLHHQNVSMDVLEANKKETSVEISQQQSAISPKNMSESNSINPKQNQGYYSGDPHQGSPSFFGPMNPPFDPRLNSNLSAAFMGFNYSPELFFNKDGIQSGIPYNPEVEGNMLPQQTEQSEPMASSSSIHSIKNGTMPMVNNNIMPPYGFPFQVPYPNMAPQGIALFGPPMMSPGNLNPANFVQGGYFMPNGDFMPQFQANPNGEIDGNTFANGQPFSMAFSTPEIDANSNLKQPSRHDPSVVPNVNEQGSPLKAASGNN</sequence>
<feature type="region of interest" description="Disordered" evidence="1">
    <location>
        <begin position="209"/>
        <end position="240"/>
    </location>
</feature>
<feature type="compositionally biased region" description="Basic and acidic residues" evidence="1">
    <location>
        <begin position="485"/>
        <end position="497"/>
    </location>
</feature>
<feature type="compositionally biased region" description="Polar residues" evidence="1">
    <location>
        <begin position="499"/>
        <end position="528"/>
    </location>
</feature>
<feature type="region of interest" description="Disordered" evidence="1">
    <location>
        <begin position="332"/>
        <end position="409"/>
    </location>
</feature>
<feature type="compositionally biased region" description="Polar residues" evidence="1">
    <location>
        <begin position="376"/>
        <end position="397"/>
    </location>
</feature>
<proteinExistence type="predicted"/>
<feature type="region of interest" description="Disordered" evidence="1">
    <location>
        <begin position="686"/>
        <end position="736"/>
    </location>
</feature>
<dbReference type="AlphaFoldDB" id="A0A2T9Z9U4"/>
<evidence type="ECO:0000313" key="3">
    <source>
        <dbReference type="Proteomes" id="UP000245609"/>
    </source>
</evidence>
<feature type="region of interest" description="Disordered" evidence="1">
    <location>
        <begin position="148"/>
        <end position="188"/>
    </location>
</feature>
<evidence type="ECO:0000313" key="2">
    <source>
        <dbReference type="EMBL" id="PVV01332.1"/>
    </source>
</evidence>
<feature type="compositionally biased region" description="Basic and acidic residues" evidence="1">
    <location>
        <begin position="399"/>
        <end position="408"/>
    </location>
</feature>
<organism evidence="2 3">
    <name type="scientific">Smittium megazygosporum</name>
    <dbReference type="NCBI Taxonomy" id="133381"/>
    <lineage>
        <taxon>Eukaryota</taxon>
        <taxon>Fungi</taxon>
        <taxon>Fungi incertae sedis</taxon>
        <taxon>Zoopagomycota</taxon>
        <taxon>Kickxellomycotina</taxon>
        <taxon>Harpellomycetes</taxon>
        <taxon>Harpellales</taxon>
        <taxon>Legeriomycetaceae</taxon>
        <taxon>Smittium</taxon>
    </lineage>
</organism>
<feature type="compositionally biased region" description="Polar residues" evidence="1">
    <location>
        <begin position="690"/>
        <end position="718"/>
    </location>
</feature>